<dbReference type="SMART" id="SM00409">
    <property type="entry name" value="IG"/>
    <property type="match status" value="1"/>
</dbReference>
<dbReference type="Proteomes" id="UP000472273">
    <property type="component" value="Unplaced"/>
</dbReference>
<dbReference type="InterPro" id="IPR052385">
    <property type="entry name" value="Obscurin/Obscurin-like_Reg"/>
</dbReference>
<evidence type="ECO:0000313" key="6">
    <source>
        <dbReference type="Ensembl" id="ENSPTXP00000013862.1"/>
    </source>
</evidence>
<dbReference type="PANTHER" id="PTHR35971:SF5">
    <property type="entry name" value="OBSCURIN LIKE CYTOSKELETAL ADAPTOR 1"/>
    <property type="match status" value="1"/>
</dbReference>
<comment type="subcellular location">
    <subcellularLocation>
        <location evidence="1">Cytoplasm</location>
    </subcellularLocation>
</comment>
<proteinExistence type="predicted"/>
<keyword evidence="4" id="KW-1015">Disulfide bond</keyword>
<reference evidence="6" key="2">
    <citation type="submission" date="2025-09" db="UniProtKB">
        <authorList>
            <consortium name="Ensembl"/>
        </authorList>
    </citation>
    <scope>IDENTIFICATION</scope>
</reference>
<dbReference type="InterPro" id="IPR007110">
    <property type="entry name" value="Ig-like_dom"/>
</dbReference>
<dbReference type="Gene3D" id="2.60.40.10">
    <property type="entry name" value="Immunoglobulins"/>
    <property type="match status" value="1"/>
</dbReference>
<dbReference type="InterPro" id="IPR013783">
    <property type="entry name" value="Ig-like_fold"/>
</dbReference>
<dbReference type="FunFam" id="2.60.40.10:FF:000228">
    <property type="entry name" value="obscurin isoform X4"/>
    <property type="match status" value="1"/>
</dbReference>
<protein>
    <recommendedName>
        <fullName evidence="5">Ig-like domain-containing protein</fullName>
    </recommendedName>
</protein>
<evidence type="ECO:0000256" key="2">
    <source>
        <dbReference type="ARBA" id="ARBA00022490"/>
    </source>
</evidence>
<dbReference type="AlphaFoldDB" id="A0A670YQ26"/>
<reference evidence="6" key="1">
    <citation type="submission" date="2025-08" db="UniProtKB">
        <authorList>
            <consortium name="Ensembl"/>
        </authorList>
    </citation>
    <scope>IDENTIFICATION</scope>
</reference>
<evidence type="ECO:0000256" key="4">
    <source>
        <dbReference type="ARBA" id="ARBA00023157"/>
    </source>
</evidence>
<dbReference type="Pfam" id="PF07679">
    <property type="entry name" value="I-set"/>
    <property type="match status" value="1"/>
</dbReference>
<evidence type="ECO:0000313" key="7">
    <source>
        <dbReference type="Proteomes" id="UP000472273"/>
    </source>
</evidence>
<evidence type="ECO:0000256" key="3">
    <source>
        <dbReference type="ARBA" id="ARBA00022553"/>
    </source>
</evidence>
<keyword evidence="7" id="KW-1185">Reference proteome</keyword>
<dbReference type="PROSITE" id="PS50835">
    <property type="entry name" value="IG_LIKE"/>
    <property type="match status" value="1"/>
</dbReference>
<dbReference type="GeneTree" id="ENSGT00940000154756"/>
<dbReference type="PANTHER" id="PTHR35971">
    <property type="entry name" value="SI:DKEY-31G6.6"/>
    <property type="match status" value="1"/>
</dbReference>
<dbReference type="InterPro" id="IPR003598">
    <property type="entry name" value="Ig_sub2"/>
</dbReference>
<organism evidence="6 7">
    <name type="scientific">Pseudonaja textilis</name>
    <name type="common">Eastern brown snake</name>
    <dbReference type="NCBI Taxonomy" id="8673"/>
    <lineage>
        <taxon>Eukaryota</taxon>
        <taxon>Metazoa</taxon>
        <taxon>Chordata</taxon>
        <taxon>Craniata</taxon>
        <taxon>Vertebrata</taxon>
        <taxon>Euteleostomi</taxon>
        <taxon>Lepidosauria</taxon>
        <taxon>Squamata</taxon>
        <taxon>Bifurcata</taxon>
        <taxon>Unidentata</taxon>
        <taxon>Episquamata</taxon>
        <taxon>Toxicofera</taxon>
        <taxon>Serpentes</taxon>
        <taxon>Colubroidea</taxon>
        <taxon>Elapidae</taxon>
        <taxon>Hydrophiinae</taxon>
        <taxon>Pseudonaja</taxon>
    </lineage>
</organism>
<dbReference type="InterPro" id="IPR036179">
    <property type="entry name" value="Ig-like_dom_sf"/>
</dbReference>
<dbReference type="SUPFAM" id="SSF48726">
    <property type="entry name" value="Immunoglobulin"/>
    <property type="match status" value="1"/>
</dbReference>
<dbReference type="SMART" id="SM00408">
    <property type="entry name" value="IGc2"/>
    <property type="match status" value="1"/>
</dbReference>
<accession>A0A670YQ26</accession>
<evidence type="ECO:0000259" key="5">
    <source>
        <dbReference type="PROSITE" id="PS50835"/>
    </source>
</evidence>
<dbReference type="InterPro" id="IPR013098">
    <property type="entry name" value="Ig_I-set"/>
</dbReference>
<dbReference type="GO" id="GO:0005737">
    <property type="term" value="C:cytoplasm"/>
    <property type="evidence" value="ECO:0007669"/>
    <property type="project" value="UniProtKB-SubCell"/>
</dbReference>
<keyword evidence="2" id="KW-0963">Cytoplasm</keyword>
<feature type="domain" description="Ig-like" evidence="5">
    <location>
        <begin position="28"/>
        <end position="112"/>
    </location>
</feature>
<dbReference type="InterPro" id="IPR003599">
    <property type="entry name" value="Ig_sub"/>
</dbReference>
<dbReference type="Ensembl" id="ENSPTXT00000014301.1">
    <property type="protein sequence ID" value="ENSPTXP00000013862.1"/>
    <property type="gene ID" value="ENSPTXG00000009649.1"/>
</dbReference>
<evidence type="ECO:0000256" key="1">
    <source>
        <dbReference type="ARBA" id="ARBA00004496"/>
    </source>
</evidence>
<name>A0A670YQ26_PSETE</name>
<sequence>MISLKKRIMIYFSSFLFHLFCFCGLGLPVVFNQELQNKEAQEGNKVRLTCELNKPDVPVQWMKGNVVLEAGDKYEFKQRGPVAELVIRDAKLSDAGEYICKSGDLKTSARVEVTGRGPLLTLASTESGFGLHGLLKCFVYLKDSFIALCCCQNHVQMQFASCCHISSCTSFPPKPYFAPSLILIVPCSSPCHF</sequence>
<keyword evidence="3" id="KW-0597">Phosphoprotein</keyword>